<comment type="similarity">
    <text evidence="1">Belongs to the LysR transcriptional regulatory family.</text>
</comment>
<proteinExistence type="inferred from homology"/>
<keyword evidence="3 6" id="KW-0238">DNA-binding</keyword>
<dbReference type="AlphaFoldDB" id="A0A368XXF2"/>
<dbReference type="SUPFAM" id="SSF46785">
    <property type="entry name" value="Winged helix' DNA-binding domain"/>
    <property type="match status" value="1"/>
</dbReference>
<gene>
    <name evidence="6" type="ORF">DES41_104538</name>
</gene>
<dbReference type="Pfam" id="PF03466">
    <property type="entry name" value="LysR_substrate"/>
    <property type="match status" value="1"/>
</dbReference>
<dbReference type="RefSeq" id="WP_114468902.1">
    <property type="nucleotide sequence ID" value="NZ_QPJK01000004.1"/>
</dbReference>
<dbReference type="PANTHER" id="PTHR30118">
    <property type="entry name" value="HTH-TYPE TRANSCRIPTIONAL REGULATOR LEUO-RELATED"/>
    <property type="match status" value="1"/>
</dbReference>
<dbReference type="InterPro" id="IPR036390">
    <property type="entry name" value="WH_DNA-bd_sf"/>
</dbReference>
<dbReference type="Gene3D" id="3.40.190.10">
    <property type="entry name" value="Periplasmic binding protein-like II"/>
    <property type="match status" value="2"/>
</dbReference>
<organism evidence="6 7">
    <name type="scientific">Pseudorhodoferax soli</name>
    <dbReference type="NCBI Taxonomy" id="545864"/>
    <lineage>
        <taxon>Bacteria</taxon>
        <taxon>Pseudomonadati</taxon>
        <taxon>Pseudomonadota</taxon>
        <taxon>Betaproteobacteria</taxon>
        <taxon>Burkholderiales</taxon>
        <taxon>Comamonadaceae</taxon>
    </lineage>
</organism>
<dbReference type="OrthoDB" id="8924032at2"/>
<keyword evidence="7" id="KW-1185">Reference proteome</keyword>
<dbReference type="GO" id="GO:0003700">
    <property type="term" value="F:DNA-binding transcription factor activity"/>
    <property type="evidence" value="ECO:0007669"/>
    <property type="project" value="InterPro"/>
</dbReference>
<dbReference type="Proteomes" id="UP000252884">
    <property type="component" value="Unassembled WGS sequence"/>
</dbReference>
<keyword evidence="2" id="KW-0805">Transcription regulation</keyword>
<dbReference type="PROSITE" id="PS50931">
    <property type="entry name" value="HTH_LYSR"/>
    <property type="match status" value="1"/>
</dbReference>
<evidence type="ECO:0000313" key="7">
    <source>
        <dbReference type="Proteomes" id="UP000252884"/>
    </source>
</evidence>
<accession>A0A368XXF2</accession>
<sequence>MSRATDPIDTYLLRVLVALVAERSVSRAAARMNQTQPAISTALRRLRDLFGDPILVRERSGMVPTERALQLRDRARDALAEIDRMLAGPERFEPFASTSTFHIALPDYLAAQFLVEATARFRTEAPQARLVVHALSTTYDYERALAQGELDIVIGNWPQPPERLHLSLLLEDELVCLMSARNLLASEEALTLEQYLQAQHLVPTPYTQAQRGVVETHLATLRRTRDARMTVPYFALAPHLLVGTDLVFTTARHFAAQFVRQLPLVAVPVPAGFPRMRFYQLWHERSQHQAGHRWLRGLLAAVAAGLATPPA</sequence>
<dbReference type="InterPro" id="IPR050389">
    <property type="entry name" value="LysR-type_TF"/>
</dbReference>
<dbReference type="InterPro" id="IPR036388">
    <property type="entry name" value="WH-like_DNA-bd_sf"/>
</dbReference>
<dbReference type="PRINTS" id="PR00039">
    <property type="entry name" value="HTHLYSR"/>
</dbReference>
<dbReference type="Pfam" id="PF00126">
    <property type="entry name" value="HTH_1"/>
    <property type="match status" value="1"/>
</dbReference>
<evidence type="ECO:0000313" key="6">
    <source>
        <dbReference type="EMBL" id="RCW71718.1"/>
    </source>
</evidence>
<evidence type="ECO:0000256" key="3">
    <source>
        <dbReference type="ARBA" id="ARBA00023125"/>
    </source>
</evidence>
<dbReference type="InterPro" id="IPR000847">
    <property type="entry name" value="LysR_HTH_N"/>
</dbReference>
<evidence type="ECO:0000256" key="1">
    <source>
        <dbReference type="ARBA" id="ARBA00009437"/>
    </source>
</evidence>
<keyword evidence="4" id="KW-0804">Transcription</keyword>
<evidence type="ECO:0000256" key="4">
    <source>
        <dbReference type="ARBA" id="ARBA00023163"/>
    </source>
</evidence>
<dbReference type="PANTHER" id="PTHR30118:SF15">
    <property type="entry name" value="TRANSCRIPTIONAL REGULATORY PROTEIN"/>
    <property type="match status" value="1"/>
</dbReference>
<dbReference type="Gene3D" id="1.10.10.10">
    <property type="entry name" value="Winged helix-like DNA-binding domain superfamily/Winged helix DNA-binding domain"/>
    <property type="match status" value="1"/>
</dbReference>
<protein>
    <submittedName>
        <fullName evidence="6">DNA-binding transcriptional LysR family regulator</fullName>
    </submittedName>
</protein>
<feature type="domain" description="HTH lysR-type" evidence="5">
    <location>
        <begin position="8"/>
        <end position="65"/>
    </location>
</feature>
<evidence type="ECO:0000259" key="5">
    <source>
        <dbReference type="PROSITE" id="PS50931"/>
    </source>
</evidence>
<dbReference type="SUPFAM" id="SSF53850">
    <property type="entry name" value="Periplasmic binding protein-like II"/>
    <property type="match status" value="1"/>
</dbReference>
<evidence type="ECO:0000256" key="2">
    <source>
        <dbReference type="ARBA" id="ARBA00023015"/>
    </source>
</evidence>
<reference evidence="6 7" key="1">
    <citation type="submission" date="2018-07" db="EMBL/GenBank/DDBJ databases">
        <title>Genomic Encyclopedia of Type Strains, Phase IV (KMG-IV): sequencing the most valuable type-strain genomes for metagenomic binning, comparative biology and taxonomic classification.</title>
        <authorList>
            <person name="Goeker M."/>
        </authorList>
    </citation>
    <scope>NUCLEOTIDE SEQUENCE [LARGE SCALE GENOMIC DNA]</scope>
    <source>
        <strain evidence="6 7">DSM 21634</strain>
    </source>
</reference>
<dbReference type="GO" id="GO:0003677">
    <property type="term" value="F:DNA binding"/>
    <property type="evidence" value="ECO:0007669"/>
    <property type="project" value="UniProtKB-KW"/>
</dbReference>
<dbReference type="InterPro" id="IPR005119">
    <property type="entry name" value="LysR_subst-bd"/>
</dbReference>
<dbReference type="EMBL" id="QPJK01000004">
    <property type="protein sequence ID" value="RCW71718.1"/>
    <property type="molecule type" value="Genomic_DNA"/>
</dbReference>
<comment type="caution">
    <text evidence="6">The sequence shown here is derived from an EMBL/GenBank/DDBJ whole genome shotgun (WGS) entry which is preliminary data.</text>
</comment>
<name>A0A368XXF2_9BURK</name>